<dbReference type="InterPro" id="IPR010204">
    <property type="entry name" value="NqrC"/>
</dbReference>
<dbReference type="GO" id="GO:0005886">
    <property type="term" value="C:plasma membrane"/>
    <property type="evidence" value="ECO:0007669"/>
    <property type="project" value="UniProtKB-SubCell"/>
</dbReference>
<organism evidence="19 20">
    <name type="scientific">Haliea salexigens</name>
    <dbReference type="NCBI Taxonomy" id="287487"/>
    <lineage>
        <taxon>Bacteria</taxon>
        <taxon>Pseudomonadati</taxon>
        <taxon>Pseudomonadota</taxon>
        <taxon>Gammaproteobacteria</taxon>
        <taxon>Cellvibrionales</taxon>
        <taxon>Halieaceae</taxon>
        <taxon>Haliea</taxon>
    </lineage>
</organism>
<feature type="domain" description="FMN-binding" evidence="18">
    <location>
        <begin position="143"/>
        <end position="243"/>
    </location>
</feature>
<dbReference type="PIRSF" id="PIRSF009437">
    <property type="entry name" value="NQR-1_subunit_C"/>
    <property type="match status" value="1"/>
</dbReference>
<dbReference type="GO" id="GO:0006814">
    <property type="term" value="P:sodium ion transport"/>
    <property type="evidence" value="ECO:0007669"/>
    <property type="project" value="UniProtKB-UniRule"/>
</dbReference>
<keyword evidence="9 16" id="KW-1133">Transmembrane helix</keyword>
<evidence type="ECO:0000313" key="19">
    <source>
        <dbReference type="EMBL" id="HAN28123.1"/>
    </source>
</evidence>
<evidence type="ECO:0000256" key="15">
    <source>
        <dbReference type="ARBA" id="ARBA00023201"/>
    </source>
</evidence>
<dbReference type="NCBIfam" id="NF003749">
    <property type="entry name" value="PRK05346.1-5"/>
    <property type="match status" value="1"/>
</dbReference>
<dbReference type="AlphaFoldDB" id="A0A3C1KNT4"/>
<evidence type="ECO:0000256" key="9">
    <source>
        <dbReference type="ARBA" id="ARBA00022989"/>
    </source>
</evidence>
<keyword evidence="3" id="KW-0997">Cell inner membrane</keyword>
<keyword evidence="6 16" id="KW-0288">FMN</keyword>
<accession>A0A3C1KNT4</accession>
<evidence type="ECO:0000256" key="12">
    <source>
        <dbReference type="ARBA" id="ARBA00023065"/>
    </source>
</evidence>
<comment type="cofactor">
    <cofactor evidence="16 17">
        <name>FMN</name>
        <dbReference type="ChEBI" id="CHEBI:58210"/>
    </cofactor>
</comment>
<comment type="function">
    <text evidence="16">NQR complex catalyzes the reduction of ubiquinone-1 to ubiquinol by two successive reactions, coupled with the transport of Na(+) ions from the cytoplasm to the periplasm. NqrA to NqrE are probably involved in the second step, the conversion of ubisemiquinone to ubiquinol.</text>
</comment>
<evidence type="ECO:0000256" key="11">
    <source>
        <dbReference type="ARBA" id="ARBA00023053"/>
    </source>
</evidence>
<evidence type="ECO:0000256" key="17">
    <source>
        <dbReference type="PIRNR" id="PIRNR009437"/>
    </source>
</evidence>
<dbReference type="GO" id="GO:0010181">
    <property type="term" value="F:FMN binding"/>
    <property type="evidence" value="ECO:0007669"/>
    <property type="project" value="UniProtKB-UniRule"/>
</dbReference>
<evidence type="ECO:0000313" key="20">
    <source>
        <dbReference type="Proteomes" id="UP000259273"/>
    </source>
</evidence>
<name>A0A3C1KNT4_9GAMM</name>
<evidence type="ECO:0000256" key="14">
    <source>
        <dbReference type="ARBA" id="ARBA00023136"/>
    </source>
</evidence>
<keyword evidence="7 16" id="KW-0812">Transmembrane</keyword>
<dbReference type="HAMAP" id="MF_00427">
    <property type="entry name" value="NqrC"/>
    <property type="match status" value="1"/>
</dbReference>
<keyword evidence="1 16" id="KW-0813">Transport</keyword>
<keyword evidence="11 16" id="KW-0915">Sodium</keyword>
<keyword evidence="10 16" id="KW-0520">NAD</keyword>
<evidence type="ECO:0000256" key="5">
    <source>
        <dbReference type="ARBA" id="ARBA00022630"/>
    </source>
</evidence>
<comment type="subunit">
    <text evidence="16 17">Composed of six subunits; NqrA, NqrB, NqrC, NqrD, NqrE and NqrF.</text>
</comment>
<dbReference type="Proteomes" id="UP000259273">
    <property type="component" value="Unassembled WGS sequence"/>
</dbReference>
<dbReference type="SMART" id="SM00900">
    <property type="entry name" value="FMN_bind"/>
    <property type="match status" value="1"/>
</dbReference>
<evidence type="ECO:0000256" key="16">
    <source>
        <dbReference type="HAMAP-Rule" id="MF_00427"/>
    </source>
</evidence>
<keyword evidence="8 16" id="KW-1278">Translocase</keyword>
<dbReference type="InterPro" id="IPR007329">
    <property type="entry name" value="FMN-bd"/>
</dbReference>
<comment type="caution">
    <text evidence="16">Lacks conserved residue(s) required for the propagation of feature annotation.</text>
</comment>
<dbReference type="PANTHER" id="PTHR37838:SF1">
    <property type="entry name" value="NA(+)-TRANSLOCATING NADH-QUINONE REDUCTASE SUBUNIT C"/>
    <property type="match status" value="1"/>
</dbReference>
<dbReference type="GO" id="GO:0016655">
    <property type="term" value="F:oxidoreductase activity, acting on NAD(P)H, quinone or similar compound as acceptor"/>
    <property type="evidence" value="ECO:0007669"/>
    <property type="project" value="UniProtKB-UniRule"/>
</dbReference>
<sequence length="257" mass="27668">MSKNDGISKTLLVAFALCIVCSVVVSTAAVMLKPAQEANKTLDRKRNILAAAGMLDEERSIEEQFAQVKTRVVDLRSGEFTDAVDPASYEQIKAAKEPDRSTDLSKSEDIAGIGSREHYALVYLVEGSGGDIDKLILPVRGYGLWSTLYGFIALESDANTVAGLGFYEHGETPGLGGEVDNPRWKAQWPGKKVYRDGEVALSLAKGSVDPGSSDAPWRVDGLSGATLTSRGVTQLVHFWLGEQGYEPFLNNLKAGEA</sequence>
<evidence type="ECO:0000256" key="2">
    <source>
        <dbReference type="ARBA" id="ARBA00022475"/>
    </source>
</evidence>
<evidence type="ECO:0000259" key="18">
    <source>
        <dbReference type="SMART" id="SM00900"/>
    </source>
</evidence>
<evidence type="ECO:0000256" key="3">
    <source>
        <dbReference type="ARBA" id="ARBA00022519"/>
    </source>
</evidence>
<comment type="similarity">
    <text evidence="16 17">Belongs to the NqrC family.</text>
</comment>
<protein>
    <recommendedName>
        <fullName evidence="16 17">Na(+)-translocating NADH-quinone reductase subunit C</fullName>
        <shortName evidence="16 17">Na(+)-NQR subunit C</shortName>
        <shortName evidence="16 17">Na(+)-translocating NQR subunit C</shortName>
        <ecNumber evidence="16 17">7.2.1.1</ecNumber>
    </recommendedName>
    <alternativeName>
        <fullName evidence="16 17">NQR complex subunit C</fullName>
    </alternativeName>
    <alternativeName>
        <fullName evidence="16 17">NQR-1 subunit C</fullName>
    </alternativeName>
</protein>
<dbReference type="EC" id="7.2.1.1" evidence="16 17"/>
<evidence type="ECO:0000256" key="13">
    <source>
        <dbReference type="ARBA" id="ARBA00023075"/>
    </source>
</evidence>
<keyword evidence="4 16" id="KW-0597">Phosphoprotein</keyword>
<keyword evidence="15 16" id="KW-0739">Sodium transport</keyword>
<comment type="catalytic activity">
    <reaction evidence="16 17">
        <text>a ubiquinone + n Na(+)(in) + NADH + H(+) = a ubiquinol + n Na(+)(out) + NAD(+)</text>
        <dbReference type="Rhea" id="RHEA:47748"/>
        <dbReference type="Rhea" id="RHEA-COMP:9565"/>
        <dbReference type="Rhea" id="RHEA-COMP:9566"/>
        <dbReference type="ChEBI" id="CHEBI:15378"/>
        <dbReference type="ChEBI" id="CHEBI:16389"/>
        <dbReference type="ChEBI" id="CHEBI:17976"/>
        <dbReference type="ChEBI" id="CHEBI:29101"/>
        <dbReference type="ChEBI" id="CHEBI:57540"/>
        <dbReference type="ChEBI" id="CHEBI:57945"/>
        <dbReference type="EC" id="7.2.1.1"/>
    </reaction>
</comment>
<keyword evidence="5 16" id="KW-0285">Flavoprotein</keyword>
<keyword evidence="14 16" id="KW-0472">Membrane</keyword>
<evidence type="ECO:0000256" key="6">
    <source>
        <dbReference type="ARBA" id="ARBA00022643"/>
    </source>
</evidence>
<comment type="subcellular location">
    <subcellularLocation>
        <location evidence="16">Cell membrane</location>
        <topology evidence="16">Single-pass membrane protein</topology>
    </subcellularLocation>
</comment>
<dbReference type="EMBL" id="DMND01000141">
    <property type="protein sequence ID" value="HAN28123.1"/>
    <property type="molecule type" value="Genomic_DNA"/>
</dbReference>
<comment type="caution">
    <text evidence="19">The sequence shown here is derived from an EMBL/GenBank/DDBJ whole genome shotgun (WGS) entry which is preliminary data.</text>
</comment>
<dbReference type="PANTHER" id="PTHR37838">
    <property type="entry name" value="NA(+)-TRANSLOCATING NADH-QUINONE REDUCTASE SUBUNIT C"/>
    <property type="match status" value="1"/>
</dbReference>
<evidence type="ECO:0000256" key="1">
    <source>
        <dbReference type="ARBA" id="ARBA00022448"/>
    </source>
</evidence>
<dbReference type="NCBIfam" id="TIGR01938">
    <property type="entry name" value="nqrC"/>
    <property type="match status" value="1"/>
</dbReference>
<dbReference type="STRING" id="1121937.GCA_000423125_01549"/>
<proteinExistence type="inferred from homology"/>
<dbReference type="Pfam" id="PF04205">
    <property type="entry name" value="FMN_bind"/>
    <property type="match status" value="1"/>
</dbReference>
<keyword evidence="13 16" id="KW-0830">Ubiquinone</keyword>
<evidence type="ECO:0000256" key="8">
    <source>
        <dbReference type="ARBA" id="ARBA00022967"/>
    </source>
</evidence>
<gene>
    <name evidence="16" type="primary">nqrC</name>
    <name evidence="19" type="ORF">DCP75_10480</name>
</gene>
<feature type="modified residue" description="FMN phosphoryl threonine" evidence="16">
    <location>
        <position position="226"/>
    </location>
</feature>
<keyword evidence="12 16" id="KW-0406">Ion transport</keyword>
<evidence type="ECO:0000256" key="4">
    <source>
        <dbReference type="ARBA" id="ARBA00022553"/>
    </source>
</evidence>
<keyword evidence="2 16" id="KW-1003">Cell membrane</keyword>
<reference evidence="19 20" key="1">
    <citation type="journal article" date="2018" name="Nat. Biotechnol.">
        <title>A standardized bacterial taxonomy based on genome phylogeny substantially revises the tree of life.</title>
        <authorList>
            <person name="Parks D.H."/>
            <person name="Chuvochina M."/>
            <person name="Waite D.W."/>
            <person name="Rinke C."/>
            <person name="Skarshewski A."/>
            <person name="Chaumeil P.A."/>
            <person name="Hugenholtz P."/>
        </authorList>
    </citation>
    <scope>NUCLEOTIDE SEQUENCE [LARGE SCALE GENOMIC DNA]</scope>
    <source>
        <strain evidence="19">UBA9158</strain>
    </source>
</reference>
<evidence type="ECO:0000256" key="10">
    <source>
        <dbReference type="ARBA" id="ARBA00023027"/>
    </source>
</evidence>
<evidence type="ECO:0000256" key="7">
    <source>
        <dbReference type="ARBA" id="ARBA00022692"/>
    </source>
</evidence>